<dbReference type="PROSITE" id="PS00041">
    <property type="entry name" value="HTH_ARAC_FAMILY_1"/>
    <property type="match status" value="1"/>
</dbReference>
<dbReference type="GO" id="GO:0003700">
    <property type="term" value="F:DNA-binding transcription factor activity"/>
    <property type="evidence" value="ECO:0007669"/>
    <property type="project" value="InterPro"/>
</dbReference>
<evidence type="ECO:0000256" key="1">
    <source>
        <dbReference type="ARBA" id="ARBA00023015"/>
    </source>
</evidence>
<gene>
    <name evidence="6" type="ORF">IDH44_17060</name>
</gene>
<dbReference type="SMART" id="SM00342">
    <property type="entry name" value="HTH_ARAC"/>
    <property type="match status" value="1"/>
</dbReference>
<evidence type="ECO:0000259" key="5">
    <source>
        <dbReference type="PROSITE" id="PS01124"/>
    </source>
</evidence>
<dbReference type="InterPro" id="IPR037923">
    <property type="entry name" value="HTH-like"/>
</dbReference>
<dbReference type="Pfam" id="PF02311">
    <property type="entry name" value="AraC_binding"/>
    <property type="match status" value="1"/>
</dbReference>
<dbReference type="InterPro" id="IPR018060">
    <property type="entry name" value="HTH_AraC"/>
</dbReference>
<dbReference type="Gene3D" id="1.10.10.60">
    <property type="entry name" value="Homeodomain-like"/>
    <property type="match status" value="2"/>
</dbReference>
<dbReference type="InterPro" id="IPR003313">
    <property type="entry name" value="AraC-bd"/>
</dbReference>
<keyword evidence="4" id="KW-0804">Transcription</keyword>
<dbReference type="InterPro" id="IPR050204">
    <property type="entry name" value="AraC_XylS_family_regulators"/>
</dbReference>
<dbReference type="Pfam" id="PF12833">
    <property type="entry name" value="HTH_18"/>
    <property type="match status" value="1"/>
</dbReference>
<dbReference type="RefSeq" id="WP_190919713.1">
    <property type="nucleotide sequence ID" value="NZ_JACXIZ010000028.1"/>
</dbReference>
<evidence type="ECO:0000256" key="3">
    <source>
        <dbReference type="ARBA" id="ARBA00023159"/>
    </source>
</evidence>
<keyword evidence="1" id="KW-0805">Transcription regulation</keyword>
<protein>
    <submittedName>
        <fullName evidence="6">Helix-turn-helix transcriptional regulator</fullName>
    </submittedName>
</protein>
<accession>A0A927BWU0</accession>
<keyword evidence="3" id="KW-0010">Activator</keyword>
<feature type="domain" description="HTH araC/xylS-type" evidence="5">
    <location>
        <begin position="177"/>
        <end position="273"/>
    </location>
</feature>
<dbReference type="Proteomes" id="UP000621560">
    <property type="component" value="Unassembled WGS sequence"/>
</dbReference>
<organism evidence="6 7">
    <name type="scientific">Paenibacillus sabuli</name>
    <dbReference type="NCBI Taxonomy" id="2772509"/>
    <lineage>
        <taxon>Bacteria</taxon>
        <taxon>Bacillati</taxon>
        <taxon>Bacillota</taxon>
        <taxon>Bacilli</taxon>
        <taxon>Bacillales</taxon>
        <taxon>Paenibacillaceae</taxon>
        <taxon>Paenibacillus</taxon>
    </lineage>
</organism>
<evidence type="ECO:0000313" key="6">
    <source>
        <dbReference type="EMBL" id="MBD2846909.1"/>
    </source>
</evidence>
<evidence type="ECO:0000313" key="7">
    <source>
        <dbReference type="Proteomes" id="UP000621560"/>
    </source>
</evidence>
<dbReference type="Gene3D" id="2.60.120.10">
    <property type="entry name" value="Jelly Rolls"/>
    <property type="match status" value="1"/>
</dbReference>
<dbReference type="PROSITE" id="PS01124">
    <property type="entry name" value="HTH_ARAC_FAMILY_2"/>
    <property type="match status" value="1"/>
</dbReference>
<comment type="caution">
    <text evidence="6">The sequence shown here is derived from an EMBL/GenBank/DDBJ whole genome shotgun (WGS) entry which is preliminary data.</text>
</comment>
<keyword evidence="7" id="KW-1185">Reference proteome</keyword>
<reference evidence="6" key="1">
    <citation type="submission" date="2020-09" db="EMBL/GenBank/DDBJ databases">
        <title>A novel bacterium of genus Paenibacillus, isolated from South China Sea.</title>
        <authorList>
            <person name="Huang H."/>
            <person name="Mo K."/>
            <person name="Hu Y."/>
        </authorList>
    </citation>
    <scope>NUCLEOTIDE SEQUENCE</scope>
    <source>
        <strain evidence="6">IB182496</strain>
    </source>
</reference>
<evidence type="ECO:0000256" key="4">
    <source>
        <dbReference type="ARBA" id="ARBA00023163"/>
    </source>
</evidence>
<dbReference type="PANTHER" id="PTHR46796">
    <property type="entry name" value="HTH-TYPE TRANSCRIPTIONAL ACTIVATOR RHAS-RELATED"/>
    <property type="match status" value="1"/>
</dbReference>
<evidence type="ECO:0000256" key="2">
    <source>
        <dbReference type="ARBA" id="ARBA00023125"/>
    </source>
</evidence>
<dbReference type="InterPro" id="IPR018062">
    <property type="entry name" value="HTH_AraC-typ_CS"/>
</dbReference>
<keyword evidence="2" id="KW-0238">DNA-binding</keyword>
<proteinExistence type="predicted"/>
<dbReference type="InterPro" id="IPR014710">
    <property type="entry name" value="RmlC-like_jellyroll"/>
</dbReference>
<dbReference type="SUPFAM" id="SSF46689">
    <property type="entry name" value="Homeodomain-like"/>
    <property type="match status" value="2"/>
</dbReference>
<dbReference type="GO" id="GO:0043565">
    <property type="term" value="F:sequence-specific DNA binding"/>
    <property type="evidence" value="ECO:0007669"/>
    <property type="project" value="InterPro"/>
</dbReference>
<sequence length="273" mass="30916">MKAHTDSRTAPSNSGPALSAFYGKVLCEATWKWNRLDAPFEDCDLWYVWSGCGEVQLNGLRHEARSGDCFLFRPGDRVAAAHDPDQPLTVTFVHFEANAWARRRLAALPAKAAFAPTELHELYLERLVRTRLGGEYAHEREAQLLLELLLELYGRQAHTAEEAREETRRRQSERLMLDAAALIAQDPGHPFTAEELAARMQLSPRYFALKFKEVMGQPLGSYIIARRIERARYLLQLGMTVGETAEALGYSSIYFFSRQFKQVTGTPPSVLRS</sequence>
<dbReference type="InterPro" id="IPR009057">
    <property type="entry name" value="Homeodomain-like_sf"/>
</dbReference>
<dbReference type="SUPFAM" id="SSF51215">
    <property type="entry name" value="Regulatory protein AraC"/>
    <property type="match status" value="1"/>
</dbReference>
<name>A0A927BWU0_9BACL</name>
<dbReference type="AlphaFoldDB" id="A0A927BWU0"/>
<dbReference type="EMBL" id="JACXIZ010000028">
    <property type="protein sequence ID" value="MBD2846909.1"/>
    <property type="molecule type" value="Genomic_DNA"/>
</dbReference>